<dbReference type="SMART" id="SM00431">
    <property type="entry name" value="SCAN"/>
    <property type="match status" value="1"/>
</dbReference>
<keyword evidence="5" id="KW-1185">Reference proteome</keyword>
<dbReference type="AlphaFoldDB" id="A0A8C6XSG0"/>
<dbReference type="InterPro" id="IPR038269">
    <property type="entry name" value="SCAN_sf"/>
</dbReference>
<proteinExistence type="predicted"/>
<organism evidence="4 5">
    <name type="scientific">Naja naja</name>
    <name type="common">Indian cobra</name>
    <dbReference type="NCBI Taxonomy" id="35670"/>
    <lineage>
        <taxon>Eukaryota</taxon>
        <taxon>Metazoa</taxon>
        <taxon>Chordata</taxon>
        <taxon>Craniata</taxon>
        <taxon>Vertebrata</taxon>
        <taxon>Euteleostomi</taxon>
        <taxon>Lepidosauria</taxon>
        <taxon>Squamata</taxon>
        <taxon>Bifurcata</taxon>
        <taxon>Unidentata</taxon>
        <taxon>Episquamata</taxon>
        <taxon>Toxicofera</taxon>
        <taxon>Serpentes</taxon>
        <taxon>Colubroidea</taxon>
        <taxon>Elapidae</taxon>
        <taxon>Elapinae</taxon>
        <taxon>Naja</taxon>
    </lineage>
</organism>
<reference evidence="4" key="1">
    <citation type="submission" date="2025-08" db="UniProtKB">
        <authorList>
            <consortium name="Ensembl"/>
        </authorList>
    </citation>
    <scope>IDENTIFICATION</scope>
</reference>
<protein>
    <recommendedName>
        <fullName evidence="3">SCAN box domain-containing protein</fullName>
    </recommendedName>
</protein>
<dbReference type="Ensembl" id="ENSNNAT00000019079.1">
    <property type="protein sequence ID" value="ENSNNAP00000018175.1"/>
    <property type="gene ID" value="ENSNNAG00000012149.1"/>
</dbReference>
<reference evidence="4" key="2">
    <citation type="submission" date="2025-09" db="UniProtKB">
        <authorList>
            <consortium name="Ensembl"/>
        </authorList>
    </citation>
    <scope>IDENTIFICATION</scope>
</reference>
<evidence type="ECO:0000313" key="5">
    <source>
        <dbReference type="Proteomes" id="UP000694559"/>
    </source>
</evidence>
<evidence type="ECO:0000313" key="4">
    <source>
        <dbReference type="Ensembl" id="ENSNNAP00000018175.1"/>
    </source>
</evidence>
<name>A0A8C6XSG0_NAJNA</name>
<dbReference type="InterPro" id="IPR003309">
    <property type="entry name" value="SCAN_dom"/>
</dbReference>
<dbReference type="SUPFAM" id="SSF47353">
    <property type="entry name" value="Retrovirus capsid dimerization domain-like"/>
    <property type="match status" value="1"/>
</dbReference>
<dbReference type="OrthoDB" id="6077919at2759"/>
<keyword evidence="1" id="KW-0539">Nucleus</keyword>
<dbReference type="PANTHER" id="PTHR45935">
    <property type="entry name" value="PROTEIN ZBED8-RELATED"/>
    <property type="match status" value="1"/>
</dbReference>
<dbReference type="PANTHER" id="PTHR45935:SF15">
    <property type="entry name" value="SCAN BOX DOMAIN-CONTAINING PROTEIN"/>
    <property type="match status" value="1"/>
</dbReference>
<dbReference type="Gene3D" id="1.10.4020.10">
    <property type="entry name" value="DNA breaking-rejoining enzymes"/>
    <property type="match status" value="1"/>
</dbReference>
<evidence type="ECO:0000256" key="1">
    <source>
        <dbReference type="ARBA" id="ARBA00023242"/>
    </source>
</evidence>
<dbReference type="InterPro" id="IPR050916">
    <property type="entry name" value="SCAN-C2H2_zinc_finger"/>
</dbReference>
<accession>A0A8C6XSG0</accession>
<sequence>MDEQNAAGPETGREPETIKSGSGGENWGLRPEVHRQCFRQVHYQDAKGPREVCKKLHDLCHLWLRPEQHTKNQILDMLILEQFLAVIPPEIRDIFWFSALLNISVTGSPELVRAC</sequence>
<dbReference type="Pfam" id="PF02023">
    <property type="entry name" value="SCAN"/>
    <property type="match status" value="1"/>
</dbReference>
<dbReference type="GeneTree" id="ENSGT00940000154715"/>
<feature type="domain" description="SCAN box" evidence="3">
    <location>
        <begin position="35"/>
        <end position="92"/>
    </location>
</feature>
<evidence type="ECO:0000256" key="2">
    <source>
        <dbReference type="SAM" id="MobiDB-lite"/>
    </source>
</evidence>
<feature type="region of interest" description="Disordered" evidence="2">
    <location>
        <begin position="1"/>
        <end position="27"/>
    </location>
</feature>
<dbReference type="PROSITE" id="PS50804">
    <property type="entry name" value="SCAN_BOX"/>
    <property type="match status" value="1"/>
</dbReference>
<evidence type="ECO:0000259" key="3">
    <source>
        <dbReference type="PROSITE" id="PS50804"/>
    </source>
</evidence>
<dbReference type="Proteomes" id="UP000694559">
    <property type="component" value="Unplaced"/>
</dbReference>